<name>A0ABY7VRG2_9BACT</name>
<evidence type="ECO:0000313" key="2">
    <source>
        <dbReference type="EMBL" id="WDE95813.1"/>
    </source>
</evidence>
<dbReference type="InterPro" id="IPR011051">
    <property type="entry name" value="RmlC_Cupin_sf"/>
</dbReference>
<dbReference type="InterPro" id="IPR014710">
    <property type="entry name" value="RmlC-like_jellyroll"/>
</dbReference>
<protein>
    <submittedName>
        <fullName evidence="2">Cupin domain-containing protein</fullName>
    </submittedName>
</protein>
<feature type="domain" description="ChrR-like cupin" evidence="1">
    <location>
        <begin position="18"/>
        <end position="109"/>
    </location>
</feature>
<dbReference type="Proteomes" id="UP001214250">
    <property type="component" value="Chromosome 1"/>
</dbReference>
<dbReference type="EMBL" id="CP117811">
    <property type="protein sequence ID" value="WDE95813.1"/>
    <property type="molecule type" value="Genomic_DNA"/>
</dbReference>
<accession>A0ABY7VRG2</accession>
<proteinExistence type="predicted"/>
<dbReference type="Gene3D" id="2.60.120.10">
    <property type="entry name" value="Jelly Rolls"/>
    <property type="match status" value="1"/>
</dbReference>
<dbReference type="InterPro" id="IPR025979">
    <property type="entry name" value="ChrR-like_cupin_dom"/>
</dbReference>
<evidence type="ECO:0000259" key="1">
    <source>
        <dbReference type="Pfam" id="PF12973"/>
    </source>
</evidence>
<gene>
    <name evidence="2" type="ORF">PQO03_08805</name>
</gene>
<dbReference type="Pfam" id="PF12973">
    <property type="entry name" value="Cupin_7"/>
    <property type="match status" value="1"/>
</dbReference>
<dbReference type="RefSeq" id="WP_274149617.1">
    <property type="nucleotide sequence ID" value="NZ_CP117811.1"/>
</dbReference>
<evidence type="ECO:0000313" key="3">
    <source>
        <dbReference type="Proteomes" id="UP001214250"/>
    </source>
</evidence>
<sequence>MKSTSTYWNTLAAENSDQWQEIEGSKGNLHQLTIAEDSKTGDYTRLTKFKAGYNSSFFGCKAHDYPEEIFIISGRLFDEATNTWLEMGSYASRPPGELHGPFYAEDDVLVLEISYLSQSVNE</sequence>
<reference evidence="2 3" key="1">
    <citation type="submission" date="2023-02" db="EMBL/GenBank/DDBJ databases">
        <title>Genome sequence of Lentisphaera profundi SAORIC-696.</title>
        <authorList>
            <person name="Kim e."/>
            <person name="Cho J.-C."/>
            <person name="Choi A."/>
            <person name="Kang I."/>
        </authorList>
    </citation>
    <scope>NUCLEOTIDE SEQUENCE [LARGE SCALE GENOMIC DNA]</scope>
    <source>
        <strain evidence="2 3">SAORIC-696</strain>
    </source>
</reference>
<organism evidence="2 3">
    <name type="scientific">Lentisphaera profundi</name>
    <dbReference type="NCBI Taxonomy" id="1658616"/>
    <lineage>
        <taxon>Bacteria</taxon>
        <taxon>Pseudomonadati</taxon>
        <taxon>Lentisphaerota</taxon>
        <taxon>Lentisphaeria</taxon>
        <taxon>Lentisphaerales</taxon>
        <taxon>Lentisphaeraceae</taxon>
        <taxon>Lentisphaera</taxon>
    </lineage>
</organism>
<keyword evidence="3" id="KW-1185">Reference proteome</keyword>
<dbReference type="SUPFAM" id="SSF51182">
    <property type="entry name" value="RmlC-like cupins"/>
    <property type="match status" value="1"/>
</dbReference>